<feature type="domain" description="RNA polymerase beta subunit protrusion" evidence="9">
    <location>
        <begin position="537"/>
        <end position="834"/>
    </location>
</feature>
<evidence type="ECO:0000256" key="1">
    <source>
        <dbReference type="ARBA" id="ARBA00006835"/>
    </source>
</evidence>
<feature type="domain" description="RNA polymerase Rpb2" evidence="12">
    <location>
        <begin position="1042"/>
        <end position="1081"/>
    </location>
</feature>
<dbReference type="Gene3D" id="3.30.420.10">
    <property type="entry name" value="Ribonuclease H-like superfamily/Ribonuclease H"/>
    <property type="match status" value="1"/>
</dbReference>
<keyword evidence="6" id="KW-0804">Transcription</keyword>
<evidence type="ECO:0000259" key="10">
    <source>
        <dbReference type="Pfam" id="PF04565"/>
    </source>
</evidence>
<reference evidence="13 14" key="1">
    <citation type="submission" date="2022-01" db="EMBL/GenBank/DDBJ databases">
        <title>A chromosomal length assembly of Cordylochernes scorpioides.</title>
        <authorList>
            <person name="Zeh D."/>
            <person name="Zeh J."/>
        </authorList>
    </citation>
    <scope>NUCLEOTIDE SEQUENCE [LARGE SCALE GENOMIC DNA]</scope>
    <source>
        <strain evidence="13">IN4F17</strain>
        <tissue evidence="13">Whole Body</tissue>
    </source>
</reference>
<dbReference type="Pfam" id="PF04563">
    <property type="entry name" value="RNA_pol_Rpb2_1"/>
    <property type="match status" value="2"/>
</dbReference>
<dbReference type="InterPro" id="IPR007646">
    <property type="entry name" value="RNA_pol_Rpb2_4"/>
</dbReference>
<keyword evidence="4" id="KW-0808">Transferase</keyword>
<organism evidence="13 14">
    <name type="scientific">Cordylochernes scorpioides</name>
    <dbReference type="NCBI Taxonomy" id="51811"/>
    <lineage>
        <taxon>Eukaryota</taxon>
        <taxon>Metazoa</taxon>
        <taxon>Ecdysozoa</taxon>
        <taxon>Arthropoda</taxon>
        <taxon>Chelicerata</taxon>
        <taxon>Arachnida</taxon>
        <taxon>Pseudoscorpiones</taxon>
        <taxon>Cheliferoidea</taxon>
        <taxon>Chernetidae</taxon>
        <taxon>Cordylochernes</taxon>
    </lineage>
</organism>
<evidence type="ECO:0000259" key="9">
    <source>
        <dbReference type="Pfam" id="PF04563"/>
    </source>
</evidence>
<dbReference type="InterPro" id="IPR007120">
    <property type="entry name" value="DNA-dir_RNAP_su2_dom"/>
</dbReference>
<dbReference type="Gene3D" id="1.10.10.1450">
    <property type="match status" value="1"/>
</dbReference>
<dbReference type="Gene3D" id="2.40.270.10">
    <property type="entry name" value="DNA-directed RNA polymerase, subunit 2, domain 6"/>
    <property type="match status" value="1"/>
</dbReference>
<dbReference type="InterPro" id="IPR007642">
    <property type="entry name" value="RNA_pol_Rpb2_2"/>
</dbReference>
<keyword evidence="3" id="KW-0240">DNA-directed RNA polymerase</keyword>
<dbReference type="InterPro" id="IPR007645">
    <property type="entry name" value="RNA_pol_Rpb2_3"/>
</dbReference>
<dbReference type="Pfam" id="PF04561">
    <property type="entry name" value="RNA_pol_Rpb2_2"/>
    <property type="match status" value="2"/>
</dbReference>
<dbReference type="CDD" id="cd00653">
    <property type="entry name" value="RNA_pol_B_RPB2"/>
    <property type="match status" value="1"/>
</dbReference>
<dbReference type="InterPro" id="IPR001888">
    <property type="entry name" value="Transposase_1"/>
</dbReference>
<evidence type="ECO:0000259" key="12">
    <source>
        <dbReference type="Pfam" id="PF04567"/>
    </source>
</evidence>
<name>A0ABY6KEH1_9ARAC</name>
<dbReference type="InterPro" id="IPR007644">
    <property type="entry name" value="RNA_pol_bsu_protrusion"/>
</dbReference>
<feature type="domain" description="RNA polymerase Rpb2" evidence="8">
    <location>
        <begin position="431"/>
        <end position="479"/>
    </location>
</feature>
<dbReference type="Proteomes" id="UP001235939">
    <property type="component" value="Chromosome 04"/>
</dbReference>
<dbReference type="Pfam" id="PF00562">
    <property type="entry name" value="RNA_pol_Rpb2_6"/>
    <property type="match status" value="1"/>
</dbReference>
<evidence type="ECO:0000313" key="13">
    <source>
        <dbReference type="EMBL" id="UYV67212.1"/>
    </source>
</evidence>
<dbReference type="Pfam" id="PF04566">
    <property type="entry name" value="RNA_pol_Rpb2_4"/>
    <property type="match status" value="1"/>
</dbReference>
<dbReference type="Pfam" id="PF01359">
    <property type="entry name" value="Transposase_1"/>
    <property type="match status" value="1"/>
</dbReference>
<feature type="domain" description="RNA polymerase beta subunit protrusion" evidence="9">
    <location>
        <begin position="276"/>
        <end position="384"/>
    </location>
</feature>
<evidence type="ECO:0000256" key="2">
    <source>
        <dbReference type="ARBA" id="ARBA00012418"/>
    </source>
</evidence>
<sequence>MDQRTCIKFFVKNEIKCADAFRMLTVAYGEATLDRSNVYRWYKMFSEVREDVNDEERAGRLSTSTADEKINEVEKMILANRRITVKEVAEDLNISIGSCHSIFINDVSMRRVAAKFVQKLLNCDQKQHRMNIANEMLDSVRDDPNLLQRVITGDEAWVYGYDVETKAQSSQWKLPHEPRPKKARQVRSNVKVLLTVFFDCRGVVHHEFLPQGRTVNKEYYLQVMRNLREAIRQKRPDLWKNKNWLLHHDNDPAHTSLLVRDFLAKNNTLMMPQPPYSPDMAPLYVSKPIYRNEVLTPNIARLRGLTYAAPLFVDITILVEKEEPVKSVLEKLYSGQIPIMIKSQLCLLHGMNERDLSEVNECPMDPGGYFIVNGSEKVLVAQERMENNVVFVFNRFEKYHLTALIRFHLTESSRPISTFYVHLPRGKGKQKKEFNIVAVLPLIKAEIPIIVLFRALGFETDKSIINLIAYDSRDKEILEISKDMYHSHRLHPGQRTGTQLHWDSRDKAWSPFNGSCWTFRPSLPSPIRNTWMESPVHRTRLRGLTYAAPLFVDITILVEKEEPVKSVLEKFYIGQIPIMIKSQLCLLHGMNERDLSEVNECPMDPGGYFIVNGSEKVLVAQERMANNVVFVFNRFEKYHLTALIRSHLTESSRPISTFYVHLPRGKGKQKKEFNIVAVLPLIKAEIPIIVLFRALGFETDKNCIQDSEQALNYIGTRGTKPGVTKKDRINFAKEVLQKEFLPHIGIKSGSERNKAFFLGYMVHRLLAVHLGRRQIDDRDSMDNKRVDLAGPLLTSLCRGVFRTFANDVKLTLEKTLLKNRPFRFESLFKSNFITTAVQFALATGNWGDKTKLGQSRAGVSQVLNRLTFIATVSHLRRVMAPTGRDSKLIRPRQLHNTHWGKFCPDETPEGQATGLVKNMALMSSVSIETSPLLILQILEQNGMETLDEIPTSSLNLVKVFVNGCFVGVSYDPKTLIRTLRKFRSKLKDLLAGTSVRYTIEYSEIQIFTDEGRILRPVLVVEDHKLLLTKRDVEAIESGHSDWNHLVATGKIVYVDTSEEQDVRIALKPEDLRQAYYNYCEIDPSVILGTCASIIPFPQHNQSAMGKQAIGIYITNFHARMDTRGHILCYPQKPLIATRPMEHLRFREMPAGINAIVAIMSYTGYNQEDSIIFNTSSIQRVLFRSYSYRSYTEIEDKRNFQAIETFEKPCKKSCIMLKDANYDKLDEDGIISPGTRVYADNQRERYENVQGPSADNRSPTDWGQIFFTTWAKGDVRHGLQRGRHALHRRGHYVRPDHQSSRPAFPNDLRDLNECLMGKAVALEGGEGDGTAFAKTFKREEIGNVLTDLRQSQRASHPASPPAFGRPEERRWAEIWGDGAGLSDLPWFLLVSQGPSDVSDVYVCGRCGLIAFYDIIDQVPKLPHLQRDIPNQVPLCLQAPLPGTHVHVFLSKDVCTRIHLSPGVRSTPHFLLMNKEFKKVAWNVIDAYFAQRGMVQHQIESFDHFVQESLQRIVLDLPPIVAESDPQYLDGVPRAPDKVTITFG</sequence>
<dbReference type="Pfam" id="PF04567">
    <property type="entry name" value="RNA_pol_Rpb2_5"/>
    <property type="match status" value="1"/>
</dbReference>
<dbReference type="SUPFAM" id="SSF64484">
    <property type="entry name" value="beta and beta-prime subunits of DNA dependent RNA-polymerase"/>
    <property type="match status" value="3"/>
</dbReference>
<dbReference type="InterPro" id="IPR036397">
    <property type="entry name" value="RNaseH_sf"/>
</dbReference>
<evidence type="ECO:0000256" key="3">
    <source>
        <dbReference type="ARBA" id="ARBA00022478"/>
    </source>
</evidence>
<keyword evidence="14" id="KW-1185">Reference proteome</keyword>
<dbReference type="InterPro" id="IPR007647">
    <property type="entry name" value="RNA_pol_Rpb2_5"/>
</dbReference>
<evidence type="ECO:0000259" key="7">
    <source>
        <dbReference type="Pfam" id="PF00562"/>
    </source>
</evidence>
<dbReference type="Pfam" id="PF04565">
    <property type="entry name" value="RNA_pol_Rpb2_3"/>
    <property type="match status" value="1"/>
</dbReference>
<dbReference type="InterPro" id="IPR037034">
    <property type="entry name" value="RNA_pol_Rpb2_2_sf"/>
</dbReference>
<dbReference type="EMBL" id="CP092866">
    <property type="protein sequence ID" value="UYV67212.1"/>
    <property type="molecule type" value="Genomic_DNA"/>
</dbReference>
<dbReference type="PANTHER" id="PTHR20856">
    <property type="entry name" value="DNA-DIRECTED RNA POLYMERASE I SUBUNIT 2"/>
    <property type="match status" value="1"/>
</dbReference>
<dbReference type="EC" id="2.7.7.6" evidence="2"/>
<dbReference type="InterPro" id="IPR037033">
    <property type="entry name" value="DNA-dir_RNAP_su2_hyb_sf"/>
</dbReference>
<evidence type="ECO:0000313" key="14">
    <source>
        <dbReference type="Proteomes" id="UP001235939"/>
    </source>
</evidence>
<keyword evidence="5" id="KW-0548">Nucleotidyltransferase</keyword>
<evidence type="ECO:0000259" key="8">
    <source>
        <dbReference type="Pfam" id="PF04561"/>
    </source>
</evidence>
<protein>
    <recommendedName>
        <fullName evidence="2">DNA-directed RNA polymerase</fullName>
        <ecNumber evidence="2">2.7.7.6</ecNumber>
    </recommendedName>
</protein>
<feature type="domain" description="DNA-directed RNA polymerase subunit 2 hybrid-binding" evidence="7">
    <location>
        <begin position="1090"/>
        <end position="1239"/>
    </location>
</feature>
<feature type="domain" description="RNA polymerase Rpb2" evidence="10">
    <location>
        <begin position="861"/>
        <end position="925"/>
    </location>
</feature>
<dbReference type="Gene3D" id="2.40.50.150">
    <property type="match status" value="1"/>
</dbReference>
<comment type="similarity">
    <text evidence="1">Belongs to the RNA polymerase beta chain family.</text>
</comment>
<gene>
    <name evidence="13" type="ORF">LAZ67_4004414</name>
</gene>
<evidence type="ECO:0000259" key="11">
    <source>
        <dbReference type="Pfam" id="PF04566"/>
    </source>
</evidence>
<dbReference type="Gene3D" id="3.90.1110.10">
    <property type="entry name" value="RNA polymerase Rpb2, domain 2"/>
    <property type="match status" value="2"/>
</dbReference>
<evidence type="ECO:0000256" key="4">
    <source>
        <dbReference type="ARBA" id="ARBA00022679"/>
    </source>
</evidence>
<dbReference type="Gene3D" id="3.90.1100.10">
    <property type="match status" value="2"/>
</dbReference>
<dbReference type="InterPro" id="IPR014724">
    <property type="entry name" value="RNA_pol_RPB2_OB-fold"/>
</dbReference>
<proteinExistence type="inferred from homology"/>
<accession>A0ABY6KEH1</accession>
<feature type="domain" description="RNA polymerase Rpb2" evidence="11">
    <location>
        <begin position="959"/>
        <end position="1021"/>
    </location>
</feature>
<feature type="domain" description="RNA polymerase Rpb2" evidence="8">
    <location>
        <begin position="700"/>
        <end position="787"/>
    </location>
</feature>
<evidence type="ECO:0000256" key="5">
    <source>
        <dbReference type="ARBA" id="ARBA00022695"/>
    </source>
</evidence>
<dbReference type="InterPro" id="IPR015712">
    <property type="entry name" value="DNA-dir_RNA_pol_su2"/>
</dbReference>
<evidence type="ECO:0000256" key="6">
    <source>
        <dbReference type="ARBA" id="ARBA00023163"/>
    </source>
</evidence>